<keyword evidence="2" id="KW-0964">Secreted</keyword>
<evidence type="ECO:0000256" key="2">
    <source>
        <dbReference type="ARBA" id="ARBA00022525"/>
    </source>
</evidence>
<dbReference type="PANTHER" id="PTHR14905:SF7">
    <property type="entry name" value="VON WILLEBRAND FACTOR A DOMAIN-CONTAINING PROTEIN 7"/>
    <property type="match status" value="1"/>
</dbReference>
<protein>
    <submittedName>
        <fullName evidence="5">Hemicentin-2</fullName>
    </submittedName>
</protein>
<sequence>MKTPNLDAVVRYRRPELLYFLVLAFSLLNNACTQNYHTGSLDEIRNALISYSFGSSKPGGASGSKPREPSNSFLRIVDQIEKSVYDVQAMKIYYDHSPARLRKITDYIKLANKQGNSQLMLQLLGHGLYTTMEIEKRNETTTHRRGLKRQRRCSACPFALKNYMDIISREVGTEKFGKMMAVNEEVTLAFAIDDTGSMATEIEAAKAIAKYIINTPRENMDIDYVLSPFNDPKTGPITQMPAGKGKEFITAIESLTPNGGKDCPELAFKGIIDALKSEIKEGSPLYVFTDATAKDPHQLDAARNLATEMKSSVYFFTTGLCGSSKYKTYEDLAKATCGQVFELPKSGSDFSKIKKISKNLLGGTACVSSSSAGGSPTGRRKKRSSFTVYKIPLDDSVDRVIISVTTQNGGQTINLQDPLGVPVSTEGRTDLAKGAIFMVDHPKPGM</sequence>
<proteinExistence type="predicted"/>
<dbReference type="EMBL" id="LSMT01000032">
    <property type="protein sequence ID" value="PFX31691.1"/>
    <property type="molecule type" value="Genomic_DNA"/>
</dbReference>
<dbReference type="InterPro" id="IPR036465">
    <property type="entry name" value="vWFA_dom_sf"/>
</dbReference>
<accession>A0A2B4SP56</accession>
<evidence type="ECO:0000256" key="3">
    <source>
        <dbReference type="ARBA" id="ARBA00022729"/>
    </source>
</evidence>
<dbReference type="InterPro" id="IPR052577">
    <property type="entry name" value="VWA7"/>
</dbReference>
<dbReference type="PANTHER" id="PTHR14905">
    <property type="entry name" value="NG37"/>
    <property type="match status" value="1"/>
</dbReference>
<dbReference type="SUPFAM" id="SSF53300">
    <property type="entry name" value="vWA-like"/>
    <property type="match status" value="1"/>
</dbReference>
<evidence type="ECO:0000313" key="5">
    <source>
        <dbReference type="EMBL" id="PFX31691.1"/>
    </source>
</evidence>
<dbReference type="CDD" id="cd00198">
    <property type="entry name" value="vWFA"/>
    <property type="match status" value="1"/>
</dbReference>
<reference evidence="6" key="1">
    <citation type="journal article" date="2017" name="bioRxiv">
        <title>Comparative analysis of the genomes of Stylophora pistillata and Acropora digitifera provides evidence for extensive differences between species of corals.</title>
        <authorList>
            <person name="Voolstra C.R."/>
            <person name="Li Y."/>
            <person name="Liew Y.J."/>
            <person name="Baumgarten S."/>
            <person name="Zoccola D."/>
            <person name="Flot J.-F."/>
            <person name="Tambutte S."/>
            <person name="Allemand D."/>
            <person name="Aranda M."/>
        </authorList>
    </citation>
    <scope>NUCLEOTIDE SEQUENCE [LARGE SCALE GENOMIC DNA]</scope>
</reference>
<name>A0A2B4SP56_STYPI</name>
<dbReference type="Gene3D" id="3.40.50.410">
    <property type="entry name" value="von Willebrand factor, type A domain"/>
    <property type="match status" value="1"/>
</dbReference>
<evidence type="ECO:0000259" key="4">
    <source>
        <dbReference type="Pfam" id="PF25106"/>
    </source>
</evidence>
<comment type="caution">
    <text evidence="5">The sequence shown here is derived from an EMBL/GenBank/DDBJ whole genome shotgun (WGS) entry which is preliminary data.</text>
</comment>
<dbReference type="Pfam" id="PF25106">
    <property type="entry name" value="VWA_4"/>
    <property type="match status" value="1"/>
</dbReference>
<comment type="subcellular location">
    <subcellularLocation>
        <location evidence="1">Secreted</location>
    </subcellularLocation>
</comment>
<dbReference type="AlphaFoldDB" id="A0A2B4SP56"/>
<evidence type="ECO:0000313" key="6">
    <source>
        <dbReference type="Proteomes" id="UP000225706"/>
    </source>
</evidence>
<dbReference type="Proteomes" id="UP000225706">
    <property type="component" value="Unassembled WGS sequence"/>
</dbReference>
<dbReference type="InterPro" id="IPR056861">
    <property type="entry name" value="HMCN1-like_VWA"/>
</dbReference>
<feature type="domain" description="Hemicentin-1-like von Willebrand factor A" evidence="4">
    <location>
        <begin position="188"/>
        <end position="344"/>
    </location>
</feature>
<evidence type="ECO:0000256" key="1">
    <source>
        <dbReference type="ARBA" id="ARBA00004613"/>
    </source>
</evidence>
<keyword evidence="3" id="KW-0732">Signal</keyword>
<dbReference type="OrthoDB" id="5985519at2759"/>
<organism evidence="5 6">
    <name type="scientific">Stylophora pistillata</name>
    <name type="common">Smooth cauliflower coral</name>
    <dbReference type="NCBI Taxonomy" id="50429"/>
    <lineage>
        <taxon>Eukaryota</taxon>
        <taxon>Metazoa</taxon>
        <taxon>Cnidaria</taxon>
        <taxon>Anthozoa</taxon>
        <taxon>Hexacorallia</taxon>
        <taxon>Scleractinia</taxon>
        <taxon>Astrocoeniina</taxon>
        <taxon>Pocilloporidae</taxon>
        <taxon>Stylophora</taxon>
    </lineage>
</organism>
<gene>
    <name evidence="5" type="primary">HMCN2</name>
    <name evidence="5" type="ORF">AWC38_SpisGene3465</name>
</gene>
<keyword evidence="6" id="KW-1185">Reference proteome</keyword>